<dbReference type="Gene3D" id="3.90.470.20">
    <property type="entry name" value="4'-phosphopantetheinyl transferase domain"/>
    <property type="match status" value="1"/>
</dbReference>
<keyword evidence="4 8" id="KW-0276">Fatty acid metabolism</keyword>
<dbReference type="RefSeq" id="WP_204517284.1">
    <property type="nucleotide sequence ID" value="NZ_BAABIN010000038.1"/>
</dbReference>
<accession>A0A938XWS4</accession>
<dbReference type="InterPro" id="IPR004568">
    <property type="entry name" value="Ppantetheine-prot_Trfase_dom"/>
</dbReference>
<gene>
    <name evidence="8" type="primary">acpS</name>
    <name evidence="10" type="ORF">JOD01_001154</name>
</gene>
<dbReference type="InterPro" id="IPR002582">
    <property type="entry name" value="ACPS"/>
</dbReference>
<proteinExistence type="inferred from homology"/>
<dbReference type="NCBIfam" id="TIGR00556">
    <property type="entry name" value="pantethn_trn"/>
    <property type="match status" value="1"/>
</dbReference>
<evidence type="ECO:0000259" key="9">
    <source>
        <dbReference type="Pfam" id="PF01648"/>
    </source>
</evidence>
<comment type="catalytic activity">
    <reaction evidence="8">
        <text>apo-[ACP] + CoA = holo-[ACP] + adenosine 3',5'-bisphosphate + H(+)</text>
        <dbReference type="Rhea" id="RHEA:12068"/>
        <dbReference type="Rhea" id="RHEA-COMP:9685"/>
        <dbReference type="Rhea" id="RHEA-COMP:9690"/>
        <dbReference type="ChEBI" id="CHEBI:15378"/>
        <dbReference type="ChEBI" id="CHEBI:29999"/>
        <dbReference type="ChEBI" id="CHEBI:57287"/>
        <dbReference type="ChEBI" id="CHEBI:58343"/>
        <dbReference type="ChEBI" id="CHEBI:64479"/>
        <dbReference type="EC" id="2.7.8.7"/>
    </reaction>
</comment>
<evidence type="ECO:0000313" key="11">
    <source>
        <dbReference type="Proteomes" id="UP000717624"/>
    </source>
</evidence>
<keyword evidence="2 8" id="KW-0808">Transferase</keyword>
<reference evidence="10" key="1">
    <citation type="submission" date="2021-01" db="EMBL/GenBank/DDBJ databases">
        <title>Genomic Encyclopedia of Type Strains, Phase IV (KMG-IV): sequencing the most valuable type-strain genomes for metagenomic binning, comparative biology and taxonomic classification.</title>
        <authorList>
            <person name="Goeker M."/>
        </authorList>
    </citation>
    <scope>NUCLEOTIDE SEQUENCE</scope>
    <source>
        <strain evidence="10">DSM 25523</strain>
    </source>
</reference>
<dbReference type="HAMAP" id="MF_00101">
    <property type="entry name" value="AcpS"/>
    <property type="match status" value="1"/>
</dbReference>
<keyword evidence="7 8" id="KW-0275">Fatty acid biosynthesis</keyword>
<evidence type="ECO:0000313" key="10">
    <source>
        <dbReference type="EMBL" id="MBM7589554.1"/>
    </source>
</evidence>
<evidence type="ECO:0000256" key="4">
    <source>
        <dbReference type="ARBA" id="ARBA00022832"/>
    </source>
</evidence>
<comment type="caution">
    <text evidence="10">The sequence shown here is derived from an EMBL/GenBank/DDBJ whole genome shotgun (WGS) entry which is preliminary data.</text>
</comment>
<evidence type="ECO:0000256" key="7">
    <source>
        <dbReference type="ARBA" id="ARBA00023160"/>
    </source>
</evidence>
<keyword evidence="8" id="KW-0963">Cytoplasm</keyword>
<dbReference type="NCBIfam" id="TIGR00516">
    <property type="entry name" value="acpS"/>
    <property type="match status" value="1"/>
</dbReference>
<comment type="subcellular location">
    <subcellularLocation>
        <location evidence="8">Cytoplasm</location>
    </subcellularLocation>
</comment>
<keyword evidence="11" id="KW-1185">Reference proteome</keyword>
<evidence type="ECO:0000256" key="2">
    <source>
        <dbReference type="ARBA" id="ARBA00022679"/>
    </source>
</evidence>
<dbReference type="GO" id="GO:0005737">
    <property type="term" value="C:cytoplasm"/>
    <property type="evidence" value="ECO:0007669"/>
    <property type="project" value="UniProtKB-SubCell"/>
</dbReference>
<keyword evidence="5 8" id="KW-0460">Magnesium</keyword>
<dbReference type="SUPFAM" id="SSF56214">
    <property type="entry name" value="4'-phosphopantetheinyl transferase"/>
    <property type="match status" value="1"/>
</dbReference>
<dbReference type="GO" id="GO:0006633">
    <property type="term" value="P:fatty acid biosynthetic process"/>
    <property type="evidence" value="ECO:0007669"/>
    <property type="project" value="UniProtKB-UniRule"/>
</dbReference>
<dbReference type="Proteomes" id="UP000717624">
    <property type="component" value="Unassembled WGS sequence"/>
</dbReference>
<name>A0A938XWS4_9BACL</name>
<sequence>MEIKIGIDLAFVAKIKKLAESSPEFLEEVFTETERSYCLGKKRCFEHLAARFAAKEAFFKAIGTGIGGGIGWKEIEVRNHFRTGRPYLNLAGKAEEMLASRQIVSVDLSLSHTEELAIAQVALLLE</sequence>
<comment type="function">
    <text evidence="8">Transfers the 4'-phosphopantetheine moiety from coenzyme A to a Ser of acyl-carrier-protein.</text>
</comment>
<evidence type="ECO:0000256" key="6">
    <source>
        <dbReference type="ARBA" id="ARBA00023098"/>
    </source>
</evidence>
<keyword evidence="6 8" id="KW-0443">Lipid metabolism</keyword>
<dbReference type="EC" id="2.7.8.7" evidence="8"/>
<feature type="domain" description="4'-phosphopantetheinyl transferase" evidence="9">
    <location>
        <begin position="5"/>
        <end position="98"/>
    </location>
</feature>
<dbReference type="AlphaFoldDB" id="A0A938XWS4"/>
<dbReference type="Pfam" id="PF01648">
    <property type="entry name" value="ACPS"/>
    <property type="match status" value="1"/>
</dbReference>
<evidence type="ECO:0000256" key="8">
    <source>
        <dbReference type="HAMAP-Rule" id="MF_00101"/>
    </source>
</evidence>
<dbReference type="InterPro" id="IPR037143">
    <property type="entry name" value="4-PPantetheinyl_Trfase_dom_sf"/>
</dbReference>
<organism evidence="10 11">
    <name type="scientific">Brevibacillus fulvus</name>
    <dbReference type="NCBI Taxonomy" id="1125967"/>
    <lineage>
        <taxon>Bacteria</taxon>
        <taxon>Bacillati</taxon>
        <taxon>Bacillota</taxon>
        <taxon>Bacilli</taxon>
        <taxon>Bacillales</taxon>
        <taxon>Paenibacillaceae</taxon>
        <taxon>Brevibacillus</taxon>
    </lineage>
</organism>
<feature type="binding site" evidence="8">
    <location>
        <position position="56"/>
    </location>
    <ligand>
        <name>Mg(2+)</name>
        <dbReference type="ChEBI" id="CHEBI:18420"/>
    </ligand>
</feature>
<protein>
    <recommendedName>
        <fullName evidence="8">Holo-[acyl-carrier-protein] synthase</fullName>
        <shortName evidence="8">Holo-ACP synthase</shortName>
        <ecNumber evidence="8">2.7.8.7</ecNumber>
    </recommendedName>
    <alternativeName>
        <fullName evidence="8">4'-phosphopantetheinyl transferase AcpS</fullName>
    </alternativeName>
</protein>
<dbReference type="GO" id="GO:0008897">
    <property type="term" value="F:holo-[acyl-carrier-protein] synthase activity"/>
    <property type="evidence" value="ECO:0007669"/>
    <property type="project" value="UniProtKB-UniRule"/>
</dbReference>
<keyword evidence="1 8" id="KW-0444">Lipid biosynthesis</keyword>
<evidence type="ECO:0000256" key="5">
    <source>
        <dbReference type="ARBA" id="ARBA00022842"/>
    </source>
</evidence>
<dbReference type="GO" id="GO:0000287">
    <property type="term" value="F:magnesium ion binding"/>
    <property type="evidence" value="ECO:0007669"/>
    <property type="project" value="UniProtKB-UniRule"/>
</dbReference>
<dbReference type="EMBL" id="JAFBEB010000003">
    <property type="protein sequence ID" value="MBM7589554.1"/>
    <property type="molecule type" value="Genomic_DNA"/>
</dbReference>
<keyword evidence="3 8" id="KW-0479">Metal-binding</keyword>
<dbReference type="InterPro" id="IPR008278">
    <property type="entry name" value="4-PPantetheinyl_Trfase_dom"/>
</dbReference>
<comment type="cofactor">
    <cofactor evidence="8">
        <name>Mg(2+)</name>
        <dbReference type="ChEBI" id="CHEBI:18420"/>
    </cofactor>
</comment>
<evidence type="ECO:0000256" key="3">
    <source>
        <dbReference type="ARBA" id="ARBA00022723"/>
    </source>
</evidence>
<evidence type="ECO:0000256" key="1">
    <source>
        <dbReference type="ARBA" id="ARBA00022516"/>
    </source>
</evidence>
<feature type="binding site" evidence="8">
    <location>
        <position position="8"/>
    </location>
    <ligand>
        <name>Mg(2+)</name>
        <dbReference type="ChEBI" id="CHEBI:18420"/>
    </ligand>
</feature>
<comment type="similarity">
    <text evidence="8">Belongs to the P-Pant transferase superfamily. AcpS family.</text>
</comment>